<keyword evidence="3" id="KW-1003">Cell membrane</keyword>
<evidence type="ECO:0000256" key="7">
    <source>
        <dbReference type="RuleBase" id="RU363032"/>
    </source>
</evidence>
<comment type="subcellular location">
    <subcellularLocation>
        <location evidence="1 7">Cell membrane</location>
        <topology evidence="1 7">Multi-pass membrane protein</topology>
    </subcellularLocation>
</comment>
<keyword evidence="4 7" id="KW-0812">Transmembrane</keyword>
<evidence type="ECO:0000256" key="6">
    <source>
        <dbReference type="ARBA" id="ARBA00023136"/>
    </source>
</evidence>
<dbReference type="AlphaFoldDB" id="A0A1M5Z8R7"/>
<dbReference type="GO" id="GO:0055085">
    <property type="term" value="P:transmembrane transport"/>
    <property type="evidence" value="ECO:0007669"/>
    <property type="project" value="InterPro"/>
</dbReference>
<dbReference type="RefSeq" id="WP_073106727.1">
    <property type="nucleotide sequence ID" value="NZ_FQXE01000013.1"/>
</dbReference>
<evidence type="ECO:0000313" key="9">
    <source>
        <dbReference type="EMBL" id="SHI20627.1"/>
    </source>
</evidence>
<dbReference type="STRING" id="658167.SAMN04488135_11331"/>
<reference evidence="9 10" key="1">
    <citation type="submission" date="2016-11" db="EMBL/GenBank/DDBJ databases">
        <authorList>
            <person name="Jaros S."/>
            <person name="Januszkiewicz K."/>
            <person name="Wedrychowicz H."/>
        </authorList>
    </citation>
    <scope>NUCLEOTIDE SEQUENCE [LARGE SCALE GENOMIC DNA]</scope>
    <source>
        <strain evidence="9 10">CGMCC 1.10190</strain>
    </source>
</reference>
<dbReference type="SUPFAM" id="SSF161098">
    <property type="entry name" value="MetI-like"/>
    <property type="match status" value="1"/>
</dbReference>
<dbReference type="PANTHER" id="PTHR43005:SF1">
    <property type="entry name" value="SPERMIDINE_PUTRESCINE TRANSPORT SYSTEM PERMEASE PROTEIN"/>
    <property type="match status" value="1"/>
</dbReference>
<feature type="transmembrane region" description="Helical" evidence="7">
    <location>
        <begin position="269"/>
        <end position="295"/>
    </location>
</feature>
<keyword evidence="5 7" id="KW-1133">Transmembrane helix</keyword>
<evidence type="ECO:0000313" key="10">
    <source>
        <dbReference type="Proteomes" id="UP000184226"/>
    </source>
</evidence>
<evidence type="ECO:0000256" key="3">
    <source>
        <dbReference type="ARBA" id="ARBA00022475"/>
    </source>
</evidence>
<dbReference type="EMBL" id="FQXE01000013">
    <property type="protein sequence ID" value="SHI20627.1"/>
    <property type="molecule type" value="Genomic_DNA"/>
</dbReference>
<dbReference type="Gene3D" id="1.10.3720.10">
    <property type="entry name" value="MetI-like"/>
    <property type="match status" value="1"/>
</dbReference>
<keyword evidence="2 7" id="KW-0813">Transport</keyword>
<dbReference type="Proteomes" id="UP000184226">
    <property type="component" value="Unassembled WGS sequence"/>
</dbReference>
<dbReference type="CDD" id="cd06261">
    <property type="entry name" value="TM_PBP2"/>
    <property type="match status" value="1"/>
</dbReference>
<feature type="transmembrane region" description="Helical" evidence="7">
    <location>
        <begin position="20"/>
        <end position="42"/>
    </location>
</feature>
<evidence type="ECO:0000256" key="4">
    <source>
        <dbReference type="ARBA" id="ARBA00022692"/>
    </source>
</evidence>
<feature type="domain" description="ABC transmembrane type-1" evidence="8">
    <location>
        <begin position="78"/>
        <end position="290"/>
    </location>
</feature>
<feature type="transmembrane region" description="Helical" evidence="7">
    <location>
        <begin position="221"/>
        <end position="243"/>
    </location>
</feature>
<comment type="similarity">
    <text evidence="7">Belongs to the binding-protein-dependent transport system permease family.</text>
</comment>
<name>A0A1M5Z8R7_9BURK</name>
<evidence type="ECO:0000259" key="8">
    <source>
        <dbReference type="PROSITE" id="PS50928"/>
    </source>
</evidence>
<dbReference type="OrthoDB" id="8585214at2"/>
<proteinExistence type="inferred from homology"/>
<dbReference type="PANTHER" id="PTHR43005">
    <property type="entry name" value="BLR7065 PROTEIN"/>
    <property type="match status" value="1"/>
</dbReference>
<dbReference type="InterPro" id="IPR000515">
    <property type="entry name" value="MetI-like"/>
</dbReference>
<feature type="transmembrane region" description="Helical" evidence="7">
    <location>
        <begin position="78"/>
        <end position="103"/>
    </location>
</feature>
<gene>
    <name evidence="9" type="ORF">SAMN04488135_11331</name>
</gene>
<dbReference type="GO" id="GO:0005886">
    <property type="term" value="C:plasma membrane"/>
    <property type="evidence" value="ECO:0007669"/>
    <property type="project" value="UniProtKB-SubCell"/>
</dbReference>
<dbReference type="PROSITE" id="PS50928">
    <property type="entry name" value="ABC_TM1"/>
    <property type="match status" value="1"/>
</dbReference>
<dbReference type="Pfam" id="PF00528">
    <property type="entry name" value="BPD_transp_1"/>
    <property type="match status" value="1"/>
</dbReference>
<accession>A0A1M5Z8R7</accession>
<protein>
    <submittedName>
        <fullName evidence="9">Carbohydrate ABC transporter membrane protein 1, CUT1 family</fullName>
    </submittedName>
</protein>
<sequence length="304" mass="33399">MHVSNLTARRSPAGALMKRASPYLLLVPAAAFVLLVTVYPIISLFYTAFHSTNYFQVGGFSGLANFAPLFSASGAKSFTASAVFVIASDILTVSVALCLALVMEAPLRKRGLLRTFIMLPWLVSMVVTSLLWQAMLDPNFGPITHFAHVMFGWNISLLSDETSAMAVLVLANVWRSYPFALVLILAALQSIPDELYEAARLDGASRWTELRHIALPLAGRTILVVLILLTFEYFTLVTLPFIMTSGGPNEATYLLSLRIWREAFTNYQFGLSAATGVVVFLLNLALSGFYIYHFVLKGSDNVSR</sequence>
<feature type="transmembrane region" description="Helical" evidence="7">
    <location>
        <begin position="115"/>
        <end position="135"/>
    </location>
</feature>
<keyword evidence="6 7" id="KW-0472">Membrane</keyword>
<dbReference type="InterPro" id="IPR035906">
    <property type="entry name" value="MetI-like_sf"/>
</dbReference>
<evidence type="ECO:0000256" key="1">
    <source>
        <dbReference type="ARBA" id="ARBA00004651"/>
    </source>
</evidence>
<keyword evidence="10" id="KW-1185">Reference proteome</keyword>
<evidence type="ECO:0000256" key="5">
    <source>
        <dbReference type="ARBA" id="ARBA00022989"/>
    </source>
</evidence>
<organism evidence="9 10">
    <name type="scientific">Pollutimonas bauzanensis</name>
    <dbReference type="NCBI Taxonomy" id="658167"/>
    <lineage>
        <taxon>Bacteria</taxon>
        <taxon>Pseudomonadati</taxon>
        <taxon>Pseudomonadota</taxon>
        <taxon>Betaproteobacteria</taxon>
        <taxon>Burkholderiales</taxon>
        <taxon>Alcaligenaceae</taxon>
        <taxon>Pollutimonas</taxon>
    </lineage>
</organism>
<evidence type="ECO:0000256" key="2">
    <source>
        <dbReference type="ARBA" id="ARBA00022448"/>
    </source>
</evidence>